<evidence type="ECO:0000313" key="2">
    <source>
        <dbReference type="Proteomes" id="UP000198825"/>
    </source>
</evidence>
<evidence type="ECO:0008006" key="3">
    <source>
        <dbReference type="Google" id="ProtNLM"/>
    </source>
</evidence>
<accession>A0A1H2LKT0</accession>
<proteinExistence type="predicted"/>
<keyword evidence="2" id="KW-1185">Reference proteome</keyword>
<dbReference type="AlphaFoldDB" id="A0A1H2LKT0"/>
<protein>
    <recommendedName>
        <fullName evidence="3">Heme peroxidase</fullName>
    </recommendedName>
</protein>
<dbReference type="OrthoDB" id="2962349at2"/>
<dbReference type="EMBL" id="LT629799">
    <property type="protein sequence ID" value="SDU81181.1"/>
    <property type="molecule type" value="Genomic_DNA"/>
</dbReference>
<sequence length="224" mass="24222">MADANLTELVLRRVRDKLGDPDNWRSPTGYPDSLALCIIDSIQSLGVRYSTVELVVRRYRAARPGAADTDGPKELLSTFDDAGDVDDWARDIGTRNRTSTKPGAPLKAAAIKTAASFLDEAGVSSPAQLRALDPEQLAEIKTGWLRLPAQRSGISWRYFLMLAGVPGVKADRMICRFVQDATGKPKPLIAPAAAARAIEGAALRLGVSATTLDHAIWRWQSGRA</sequence>
<dbReference type="Proteomes" id="UP000198825">
    <property type="component" value="Chromosome I"/>
</dbReference>
<organism evidence="1 2">
    <name type="scientific">Microlunatus sagamiharensis</name>
    <dbReference type="NCBI Taxonomy" id="546874"/>
    <lineage>
        <taxon>Bacteria</taxon>
        <taxon>Bacillati</taxon>
        <taxon>Actinomycetota</taxon>
        <taxon>Actinomycetes</taxon>
        <taxon>Propionibacteriales</taxon>
        <taxon>Propionibacteriaceae</taxon>
        <taxon>Microlunatus</taxon>
    </lineage>
</organism>
<name>A0A1H2LKT0_9ACTN</name>
<evidence type="ECO:0000313" key="1">
    <source>
        <dbReference type="EMBL" id="SDU81181.1"/>
    </source>
</evidence>
<dbReference type="RefSeq" id="WP_091072807.1">
    <property type="nucleotide sequence ID" value="NZ_LT629799.1"/>
</dbReference>
<dbReference type="STRING" id="546874.SAMN04488544_0341"/>
<gene>
    <name evidence="1" type="ORF">SAMN04488544_0341</name>
</gene>
<reference evidence="2" key="1">
    <citation type="submission" date="2016-10" db="EMBL/GenBank/DDBJ databases">
        <authorList>
            <person name="Varghese N."/>
            <person name="Submissions S."/>
        </authorList>
    </citation>
    <scope>NUCLEOTIDE SEQUENCE [LARGE SCALE GENOMIC DNA]</scope>
    <source>
        <strain evidence="2">DSM 21743</strain>
    </source>
</reference>